<feature type="compositionally biased region" description="Polar residues" evidence="1">
    <location>
        <begin position="13"/>
        <end position="22"/>
    </location>
</feature>
<reference evidence="2 3" key="1">
    <citation type="submission" date="2018-06" db="EMBL/GenBank/DDBJ databases">
        <title>Genomic Encyclopedia of Type Strains, Phase I: the one thousand microbial genomes (KMG-I) project.</title>
        <authorList>
            <person name="Kyrpides N."/>
        </authorList>
    </citation>
    <scope>NUCLEOTIDE SEQUENCE [LARGE SCALE GENOMIC DNA]</scope>
    <source>
        <strain evidence="2 3">DSM 19573</strain>
    </source>
</reference>
<dbReference type="AlphaFoldDB" id="A0A318Y0P6"/>
<feature type="region of interest" description="Disordered" evidence="1">
    <location>
        <begin position="1"/>
        <end position="23"/>
    </location>
</feature>
<gene>
    <name evidence="2" type="ORF">LY28_03694</name>
</gene>
<evidence type="ECO:0000313" key="3">
    <source>
        <dbReference type="Proteomes" id="UP000248132"/>
    </source>
</evidence>
<organism evidence="2 3">
    <name type="scientific">Ruminiclostridium sufflavum DSM 19573</name>
    <dbReference type="NCBI Taxonomy" id="1121337"/>
    <lineage>
        <taxon>Bacteria</taxon>
        <taxon>Bacillati</taxon>
        <taxon>Bacillota</taxon>
        <taxon>Clostridia</taxon>
        <taxon>Eubacteriales</taxon>
        <taxon>Oscillospiraceae</taxon>
        <taxon>Ruminiclostridium</taxon>
    </lineage>
</organism>
<keyword evidence="3" id="KW-1185">Reference proteome</keyword>
<name>A0A318Y0P6_9FIRM</name>
<dbReference type="Proteomes" id="UP000248132">
    <property type="component" value="Unassembled WGS sequence"/>
</dbReference>
<sequence>MIQVQDKERWSQSDRLSPTSPGSAERFKVIWQVVGKAVL</sequence>
<accession>A0A318Y0P6</accession>
<protein>
    <submittedName>
        <fullName evidence="2">Uncharacterized protein</fullName>
    </submittedName>
</protein>
<comment type="caution">
    <text evidence="2">The sequence shown here is derived from an EMBL/GenBank/DDBJ whole genome shotgun (WGS) entry which is preliminary data.</text>
</comment>
<evidence type="ECO:0000256" key="1">
    <source>
        <dbReference type="SAM" id="MobiDB-lite"/>
    </source>
</evidence>
<dbReference type="EMBL" id="QKMR01000036">
    <property type="protein sequence ID" value="PYG84274.1"/>
    <property type="molecule type" value="Genomic_DNA"/>
</dbReference>
<feature type="compositionally biased region" description="Basic and acidic residues" evidence="1">
    <location>
        <begin position="1"/>
        <end position="12"/>
    </location>
</feature>
<proteinExistence type="predicted"/>
<evidence type="ECO:0000313" key="2">
    <source>
        <dbReference type="EMBL" id="PYG84274.1"/>
    </source>
</evidence>